<proteinExistence type="predicted"/>
<protein>
    <submittedName>
        <fullName evidence="1">Uncharacterized protein</fullName>
    </submittedName>
</protein>
<evidence type="ECO:0000313" key="1">
    <source>
        <dbReference type="EMBL" id="KAJ8127473.1"/>
    </source>
</evidence>
<accession>A0ACC2JIY8</accession>
<gene>
    <name evidence="1" type="ORF">O1611_g6163</name>
</gene>
<reference evidence="1" key="1">
    <citation type="submission" date="2022-12" db="EMBL/GenBank/DDBJ databases">
        <title>Genome Sequence of Lasiodiplodia mahajangana.</title>
        <authorList>
            <person name="Buettner E."/>
        </authorList>
    </citation>
    <scope>NUCLEOTIDE SEQUENCE</scope>
    <source>
        <strain evidence="1">VT137</strain>
    </source>
</reference>
<sequence length="420" mass="45961">MPPSASCSNGCKTAGSQRLSWPSATSKERGGSTVFLKAVPEPNPVALDIARERDVERKRGFVRGPLHDIPFLVKNNIATKDKMQTTAGSTMLIGSEVPGDAHVVKLLREAGAVLLGHANMSEWASMRATYYAVGYLSRGGQNRNPYNLAEHPGDSSSGPATAVASNMCAFSLGTETDSSMILPADRNAVVVAKPRTSTGTKLTEYRRDFTSQILGRDALKRAQFGMPWKRVWERASSNELVRTQYLALHNLVVKRLQDFGAEVINVEIPSASRWCLKMADGIVDFYNDIKKYLAGLVVNPHKFRSLEDVIQFNIKHTEREGGVPGTHPAWPTGQDSFDRSQAVMGVGDETCKSALESIRRKTRDEGIDAALNYDGGLLDGLLVPVQADDDLYRKRKLTDFCTGYPMITILVDVGDDGEPN</sequence>
<comment type="caution">
    <text evidence="1">The sequence shown here is derived from an EMBL/GenBank/DDBJ whole genome shotgun (WGS) entry which is preliminary data.</text>
</comment>
<organism evidence="1 2">
    <name type="scientific">Lasiodiplodia mahajangana</name>
    <dbReference type="NCBI Taxonomy" id="1108764"/>
    <lineage>
        <taxon>Eukaryota</taxon>
        <taxon>Fungi</taxon>
        <taxon>Dikarya</taxon>
        <taxon>Ascomycota</taxon>
        <taxon>Pezizomycotina</taxon>
        <taxon>Dothideomycetes</taxon>
        <taxon>Dothideomycetes incertae sedis</taxon>
        <taxon>Botryosphaeriales</taxon>
        <taxon>Botryosphaeriaceae</taxon>
        <taxon>Lasiodiplodia</taxon>
    </lineage>
</organism>
<keyword evidence="2" id="KW-1185">Reference proteome</keyword>
<dbReference type="EMBL" id="JAPUUL010001413">
    <property type="protein sequence ID" value="KAJ8127473.1"/>
    <property type="molecule type" value="Genomic_DNA"/>
</dbReference>
<name>A0ACC2JIY8_9PEZI</name>
<evidence type="ECO:0000313" key="2">
    <source>
        <dbReference type="Proteomes" id="UP001153332"/>
    </source>
</evidence>
<dbReference type="Proteomes" id="UP001153332">
    <property type="component" value="Unassembled WGS sequence"/>
</dbReference>